<proteinExistence type="predicted"/>
<evidence type="ECO:0000313" key="1">
    <source>
        <dbReference type="EMBL" id="MDR9851373.1"/>
    </source>
</evidence>
<organism evidence="1 2">
    <name type="scientific">Herbaspirillum huttiense subsp. lycopersici</name>
    <dbReference type="NCBI Taxonomy" id="3074428"/>
    <lineage>
        <taxon>Bacteria</taxon>
        <taxon>Pseudomonadati</taxon>
        <taxon>Pseudomonadota</taxon>
        <taxon>Betaproteobacteria</taxon>
        <taxon>Burkholderiales</taxon>
        <taxon>Oxalobacteraceae</taxon>
        <taxon>Herbaspirillum</taxon>
    </lineage>
</organism>
<name>A0ABU2EU86_9BURK</name>
<protein>
    <recommendedName>
        <fullName evidence="3">T4 beta protein</fullName>
    </recommendedName>
</protein>
<dbReference type="RefSeq" id="WP_310841449.1">
    <property type="nucleotide sequence ID" value="NZ_JAVLSJ010000017.1"/>
</dbReference>
<evidence type="ECO:0000313" key="2">
    <source>
        <dbReference type="Proteomes" id="UP001246576"/>
    </source>
</evidence>
<keyword evidence="2" id="KW-1185">Reference proteome</keyword>
<sequence>MEKYWKYLPILKWKKGEQFALKRLYEPQWDGLVPLLELEPMGAAPDAPSIRDMAPVYIKSLAKQIESSIPEDRMIAIDTRYACSSYAKQANLLFFIFNMINKVVPHYIIPTISASWVPLLATLPSPQLKTLSELDDVILRFRTDAIQADQVIPTIDELAKYVKRKRIHVVLDQFSLVEKKTADCVDNITPYIQEALKTVTAGVTVAGGSFPENLTGKKRGTTNIDRVEWKVWEQLQKDGFKAKIAYSDYTVTNPVRPPDDMDGAKVNPSISIRYAGPDFWRLFKGVQFKNVPNRGELKILCQLLTSEPVYSGSIFSHGDAQYAAYAIGPDTNGSPWTWRRDATNHHIALTASAL</sequence>
<dbReference type="Proteomes" id="UP001246576">
    <property type="component" value="Unassembled WGS sequence"/>
</dbReference>
<dbReference type="InterPro" id="IPR025683">
    <property type="entry name" value="Protein_beta"/>
</dbReference>
<evidence type="ECO:0008006" key="3">
    <source>
        <dbReference type="Google" id="ProtNLM"/>
    </source>
</evidence>
<comment type="caution">
    <text evidence="1">The sequence shown here is derived from an EMBL/GenBank/DDBJ whole genome shotgun (WGS) entry which is preliminary data.</text>
</comment>
<dbReference type="EMBL" id="JAVLSJ010000017">
    <property type="protein sequence ID" value="MDR9851373.1"/>
    <property type="molecule type" value="Genomic_DNA"/>
</dbReference>
<accession>A0ABU2EU86</accession>
<gene>
    <name evidence="1" type="ORF">RI048_24320</name>
</gene>
<reference evidence="1" key="1">
    <citation type="submission" date="2023-09" db="EMBL/GenBank/DDBJ databases">
        <title>Description of first Herbaspirillum huttiense subsp. nephrolepsisexaltata and Herbaspirillum huttiense subsp. lycopersicon.</title>
        <authorList>
            <person name="Poudel M."/>
            <person name="Sharma A."/>
            <person name="Goss E."/>
            <person name="Tapia J.H."/>
            <person name="Harmon C.M."/>
            <person name="Jones J.B."/>
        </authorList>
    </citation>
    <scope>NUCLEOTIDE SEQUENCE</scope>
    <source>
        <strain evidence="1">SE1</strain>
    </source>
</reference>
<dbReference type="Pfam" id="PF14350">
    <property type="entry name" value="Beta_protein"/>
    <property type="match status" value="1"/>
</dbReference>